<dbReference type="InterPro" id="IPR005131">
    <property type="entry name" value="Ser_deHydtase_bsu"/>
</dbReference>
<organism evidence="14 15">
    <name type="scientific">Lacticaseibacillus brantae DSM 23927</name>
    <dbReference type="NCBI Taxonomy" id="1423727"/>
    <lineage>
        <taxon>Bacteria</taxon>
        <taxon>Bacillati</taxon>
        <taxon>Bacillota</taxon>
        <taxon>Bacilli</taxon>
        <taxon>Lactobacillales</taxon>
        <taxon>Lactobacillaceae</taxon>
        <taxon>Lacticaseibacillus</taxon>
    </lineage>
</organism>
<dbReference type="InterPro" id="IPR004643">
    <property type="entry name" value="Fe-S_L-Ser_bsu"/>
</dbReference>
<dbReference type="UniPathway" id="UPA00138"/>
<evidence type="ECO:0000256" key="9">
    <source>
        <dbReference type="ARBA" id="ARBA00023239"/>
    </source>
</evidence>
<evidence type="ECO:0000256" key="12">
    <source>
        <dbReference type="RuleBase" id="RU366059"/>
    </source>
</evidence>
<evidence type="ECO:0000256" key="1">
    <source>
        <dbReference type="ARBA" id="ARBA00001966"/>
    </source>
</evidence>
<evidence type="ECO:0000256" key="4">
    <source>
        <dbReference type="ARBA" id="ARBA00022432"/>
    </source>
</evidence>
<dbReference type="PIRSF" id="PIRSF036692">
    <property type="entry name" value="SDH_B"/>
    <property type="match status" value="1"/>
</dbReference>
<evidence type="ECO:0000256" key="7">
    <source>
        <dbReference type="ARBA" id="ARBA00023004"/>
    </source>
</evidence>
<evidence type="ECO:0000256" key="2">
    <source>
        <dbReference type="ARBA" id="ARBA00004742"/>
    </source>
</evidence>
<evidence type="ECO:0000256" key="11">
    <source>
        <dbReference type="PIRNR" id="PIRNR036692"/>
    </source>
</evidence>
<dbReference type="STRING" id="1423727.FC34_GL000992"/>
<dbReference type="GO" id="GO:0051539">
    <property type="term" value="F:4 iron, 4 sulfur cluster binding"/>
    <property type="evidence" value="ECO:0007669"/>
    <property type="project" value="UniProtKB-UniRule"/>
</dbReference>
<reference evidence="14 15" key="1">
    <citation type="journal article" date="2015" name="Genome Announc.">
        <title>Expanding the biotechnology potential of lactobacilli through comparative genomics of 213 strains and associated genera.</title>
        <authorList>
            <person name="Sun Z."/>
            <person name="Harris H.M."/>
            <person name="McCann A."/>
            <person name="Guo C."/>
            <person name="Argimon S."/>
            <person name="Zhang W."/>
            <person name="Yang X."/>
            <person name="Jeffery I.B."/>
            <person name="Cooney J.C."/>
            <person name="Kagawa T.F."/>
            <person name="Liu W."/>
            <person name="Song Y."/>
            <person name="Salvetti E."/>
            <person name="Wrobel A."/>
            <person name="Rasinkangas P."/>
            <person name="Parkhill J."/>
            <person name="Rea M.C."/>
            <person name="O'Sullivan O."/>
            <person name="Ritari J."/>
            <person name="Douillard F.P."/>
            <person name="Paul Ross R."/>
            <person name="Yang R."/>
            <person name="Briner A.E."/>
            <person name="Felis G.E."/>
            <person name="de Vos W.M."/>
            <person name="Barrangou R."/>
            <person name="Klaenhammer T.R."/>
            <person name="Caufield P.W."/>
            <person name="Cui Y."/>
            <person name="Zhang H."/>
            <person name="O'Toole P.W."/>
        </authorList>
    </citation>
    <scope>NUCLEOTIDE SEQUENCE [LARGE SCALE GENOMIC DNA]</scope>
    <source>
        <strain evidence="14 15">DSM 23927</strain>
    </source>
</reference>
<dbReference type="GO" id="GO:0003941">
    <property type="term" value="F:L-serine ammonia-lyase activity"/>
    <property type="evidence" value="ECO:0007669"/>
    <property type="project" value="UniProtKB-UniRule"/>
</dbReference>
<dbReference type="AlphaFoldDB" id="A0A0R2AYX3"/>
<evidence type="ECO:0000256" key="5">
    <source>
        <dbReference type="ARBA" id="ARBA00022485"/>
    </source>
</evidence>
<keyword evidence="7 11" id="KW-0408">Iron</keyword>
<evidence type="ECO:0000256" key="10">
    <source>
        <dbReference type="ARBA" id="ARBA00049406"/>
    </source>
</evidence>
<accession>A0A0R2AYX3</accession>
<feature type="domain" description="Serine dehydratase beta chain" evidence="13">
    <location>
        <begin position="7"/>
        <end position="134"/>
    </location>
</feature>
<keyword evidence="4 11" id="KW-0312">Gluconeogenesis</keyword>
<dbReference type="PANTHER" id="PTHR30182:SF12">
    <property type="entry name" value="L-SERINE DEHYDRATASE, BETA CHAIN-RELATED"/>
    <property type="match status" value="1"/>
</dbReference>
<evidence type="ECO:0000256" key="8">
    <source>
        <dbReference type="ARBA" id="ARBA00023014"/>
    </source>
</evidence>
<keyword evidence="9 11" id="KW-0456">Lyase</keyword>
<dbReference type="Proteomes" id="UP000051672">
    <property type="component" value="Unassembled WGS sequence"/>
</dbReference>
<name>A0A0R2AYX3_9LACO</name>
<evidence type="ECO:0000256" key="6">
    <source>
        <dbReference type="ARBA" id="ARBA00022723"/>
    </source>
</evidence>
<dbReference type="OrthoDB" id="9813137at2"/>
<gene>
    <name evidence="14" type="ORF">FC34_GL000992</name>
</gene>
<comment type="caution">
    <text evidence="14">The sequence shown here is derived from an EMBL/GenBank/DDBJ whole genome shotgun (WGS) entry which is preliminary data.</text>
</comment>
<dbReference type="SUPFAM" id="SSF143548">
    <property type="entry name" value="Serine metabolism enzymes domain"/>
    <property type="match status" value="1"/>
</dbReference>
<evidence type="ECO:0000259" key="13">
    <source>
        <dbReference type="Pfam" id="PF03315"/>
    </source>
</evidence>
<sequence>MANNYKSVFEIIGPIMIGPSSSHTAGAVAIGQAAHDLFADQPTEIRVDYYESFAETHLGHGTDYAIVSGVLGFAPDDPRVPDAVEIAQKQGMTIHFVENQGPSPVNHPNTAVVRVSNAKKTIEVTGVSIGGGTIEIRALKFNGYLVKPQGPLPIVLAIPKPNQTAASIVTQLEAMTTINHQETYTNSEALPLFEFDLDRRLQRRQLEQLRAATAQLIYI</sequence>
<dbReference type="Gene3D" id="3.30.1330.90">
    <property type="entry name" value="D-3-phosphoglycerate dehydrogenase, domain 3"/>
    <property type="match status" value="1"/>
</dbReference>
<dbReference type="PANTHER" id="PTHR30182">
    <property type="entry name" value="L-SERINE DEHYDRATASE"/>
    <property type="match status" value="1"/>
</dbReference>
<keyword evidence="6 11" id="KW-0479">Metal-binding</keyword>
<proteinExistence type="inferred from homology"/>
<comment type="cofactor">
    <cofactor evidence="1 12">
        <name>[4Fe-4S] cluster</name>
        <dbReference type="ChEBI" id="CHEBI:49883"/>
    </cofactor>
</comment>
<dbReference type="NCBIfam" id="TIGR00719">
    <property type="entry name" value="sda_beta"/>
    <property type="match status" value="1"/>
</dbReference>
<dbReference type="GO" id="GO:0006094">
    <property type="term" value="P:gluconeogenesis"/>
    <property type="evidence" value="ECO:0007669"/>
    <property type="project" value="UniProtKB-UniRule"/>
</dbReference>
<evidence type="ECO:0000313" key="14">
    <source>
        <dbReference type="EMBL" id="KRM72010.1"/>
    </source>
</evidence>
<protein>
    <recommendedName>
        <fullName evidence="11">L-serine deaminase</fullName>
    </recommendedName>
</protein>
<dbReference type="RefSeq" id="WP_157052239.1">
    <property type="nucleotide sequence ID" value="NZ_AYZQ01000002.1"/>
</dbReference>
<dbReference type="GO" id="GO:0046872">
    <property type="term" value="F:metal ion binding"/>
    <property type="evidence" value="ECO:0007669"/>
    <property type="project" value="UniProtKB-UniRule"/>
</dbReference>
<dbReference type="InterPro" id="IPR051318">
    <property type="entry name" value="Fe-S_L-Ser"/>
</dbReference>
<dbReference type="EMBL" id="AYZQ01000002">
    <property type="protein sequence ID" value="KRM72010.1"/>
    <property type="molecule type" value="Genomic_DNA"/>
</dbReference>
<dbReference type="FunFam" id="3.30.1330.90:FF:000004">
    <property type="entry name" value="L-serine dehydratase, iron-sulfur-dependent subunit beta"/>
    <property type="match status" value="1"/>
</dbReference>
<comment type="similarity">
    <text evidence="3 11 12">Belongs to the iron-sulfur dependent L-serine dehydratase family.</text>
</comment>
<keyword evidence="5 11" id="KW-0004">4Fe-4S</keyword>
<dbReference type="PATRIC" id="fig|1423727.3.peg.999"/>
<evidence type="ECO:0000256" key="3">
    <source>
        <dbReference type="ARBA" id="ARBA00008636"/>
    </source>
</evidence>
<keyword evidence="8 11" id="KW-0411">Iron-sulfur</keyword>
<dbReference type="InterPro" id="IPR029009">
    <property type="entry name" value="ASB_dom_sf"/>
</dbReference>
<comment type="pathway">
    <text evidence="2 11">Carbohydrate biosynthesis; gluconeogenesis.</text>
</comment>
<keyword evidence="15" id="KW-1185">Reference proteome</keyword>
<comment type="catalytic activity">
    <reaction evidence="10 11 12">
        <text>L-serine = pyruvate + NH4(+)</text>
        <dbReference type="Rhea" id="RHEA:19169"/>
        <dbReference type="ChEBI" id="CHEBI:15361"/>
        <dbReference type="ChEBI" id="CHEBI:28938"/>
        <dbReference type="ChEBI" id="CHEBI:33384"/>
        <dbReference type="EC" id="4.3.1.17"/>
    </reaction>
</comment>
<evidence type="ECO:0000313" key="15">
    <source>
        <dbReference type="Proteomes" id="UP000051672"/>
    </source>
</evidence>
<dbReference type="Pfam" id="PF03315">
    <property type="entry name" value="SDH_beta"/>
    <property type="match status" value="1"/>
</dbReference>